<dbReference type="InterPro" id="IPR036770">
    <property type="entry name" value="Ankyrin_rpt-contain_sf"/>
</dbReference>
<dbReference type="PANTHER" id="PTHR18916">
    <property type="entry name" value="DYNACTIN 1-RELATED MICROTUBULE-BINDING"/>
    <property type="match status" value="1"/>
</dbReference>
<feature type="repeat" description="ANK" evidence="3">
    <location>
        <begin position="186"/>
        <end position="218"/>
    </location>
</feature>
<keyword evidence="7" id="KW-1185">Reference proteome</keyword>
<keyword evidence="1" id="KW-0677">Repeat</keyword>
<evidence type="ECO:0000256" key="4">
    <source>
        <dbReference type="SAM" id="MobiDB-lite"/>
    </source>
</evidence>
<dbReference type="Gene3D" id="1.25.40.20">
    <property type="entry name" value="Ankyrin repeat-containing domain"/>
    <property type="match status" value="1"/>
</dbReference>
<dbReference type="InterPro" id="IPR036859">
    <property type="entry name" value="CAP-Gly_dom_sf"/>
</dbReference>
<dbReference type="Proteomes" id="UP000632886">
    <property type="component" value="Unassembled WGS sequence"/>
</dbReference>
<dbReference type="SMART" id="SM01052">
    <property type="entry name" value="CAP_GLY"/>
    <property type="match status" value="2"/>
</dbReference>
<dbReference type="GO" id="GO:0031122">
    <property type="term" value="P:cytoplasmic microtubule organization"/>
    <property type="evidence" value="ECO:0007669"/>
    <property type="project" value="TreeGrafter"/>
</dbReference>
<feature type="region of interest" description="Disordered" evidence="4">
    <location>
        <begin position="425"/>
        <end position="473"/>
    </location>
</feature>
<dbReference type="PROSITE" id="PS50245">
    <property type="entry name" value="CAP_GLY_2"/>
    <property type="match status" value="2"/>
</dbReference>
<sequence>MTIEDLPEPSFEGDSLIERERFLFPNSETSVTFSVAAAPMPSDCEFSFFDPNDAACQEILFDPKTSVSELFAILRQWVPQVQQNIDIIGNEIIKRGCNVNDRDGLTDMTLLHYTCKSGAHGIGDVETAVKFATQLIDLGADSSLRSRWTNMNALHYAAYFDVPELISVILKHAKPKDVDATCSDFDFGTALHIAAFNLCTGAVKCLLEHGANPAFRNDKGQIPADVVPDPVDMPLEMADAAASAKEIKQILLDAVPLSCDISKAMISSYDHVTGKAMLLSLGLKLGDRVVIAGQKVGTLRFCGTTEFASGQWAGVELDGPEGKNNGSVGKVQYFKCAPKHGIFAPLSKISKASDHKKSSVRSSSMRSSPLVKSKKIDVTHITSKVNSGLNMAKKDIASETNCVTAARGKPVPVKDGFLGYSSSSSSTASLEGKQNYSRKQNLTSSNKKAATRTSSASSKTSAGLHSSSLATRKTPFDEGEIQVGDRVLVVGQRTGIVRFCGTTKFAPGFWCGIELDKPHGKNDGSVGGVQYFQCLPRYGIFAPPSRVQRLAGSLDSLAETSSSKMNHTFPGFRRSRSTTSASSQKEMSRRNSFASKEIGWKIESWKKPQGEMTPVTHRLPTVSSAPLLLSQPAMSRAHHLQGSGVAGNPCHLPFIYLTKGSVAQTPGQTREDKKVLLQRTHIITLRSQLAAWAHNCHGSEMGRTGY</sequence>
<feature type="non-terminal residue" evidence="6">
    <location>
        <position position="706"/>
    </location>
</feature>
<dbReference type="GO" id="GO:0035371">
    <property type="term" value="C:microtubule plus-end"/>
    <property type="evidence" value="ECO:0007669"/>
    <property type="project" value="TreeGrafter"/>
</dbReference>
<feature type="compositionally biased region" description="Low complexity" evidence="4">
    <location>
        <begin position="443"/>
        <end position="468"/>
    </location>
</feature>
<dbReference type="FunFam" id="2.30.30.190:FF:000005">
    <property type="entry name" value="CAP-Gly domain containing linker protein 3"/>
    <property type="match status" value="1"/>
</dbReference>
<feature type="non-terminal residue" evidence="6">
    <location>
        <position position="1"/>
    </location>
</feature>
<evidence type="ECO:0000259" key="5">
    <source>
        <dbReference type="PROSITE" id="PS50245"/>
    </source>
</evidence>
<feature type="domain" description="CAP-Gly" evidence="5">
    <location>
        <begin position="501"/>
        <end position="543"/>
    </location>
</feature>
<evidence type="ECO:0000256" key="3">
    <source>
        <dbReference type="PROSITE-ProRule" id="PRU00023"/>
    </source>
</evidence>
<keyword evidence="2 3" id="KW-0040">ANK repeat</keyword>
<proteinExistence type="predicted"/>
<evidence type="ECO:0000313" key="7">
    <source>
        <dbReference type="Proteomes" id="UP000632886"/>
    </source>
</evidence>
<dbReference type="Gene3D" id="2.30.30.190">
    <property type="entry name" value="CAP Gly-rich-like domain"/>
    <property type="match status" value="2"/>
</dbReference>
<feature type="region of interest" description="Disordered" evidence="4">
    <location>
        <begin position="565"/>
        <end position="593"/>
    </location>
</feature>
<protein>
    <submittedName>
        <fullName evidence="6">CLIP4 protein</fullName>
    </submittedName>
</protein>
<organism evidence="6 7">
    <name type="scientific">Centropus bengalensis</name>
    <name type="common">lesser coucal</name>
    <dbReference type="NCBI Taxonomy" id="1463675"/>
    <lineage>
        <taxon>Eukaryota</taxon>
        <taxon>Metazoa</taxon>
        <taxon>Chordata</taxon>
        <taxon>Craniata</taxon>
        <taxon>Vertebrata</taxon>
        <taxon>Euteleostomi</taxon>
        <taxon>Archelosauria</taxon>
        <taxon>Archosauria</taxon>
        <taxon>Dinosauria</taxon>
        <taxon>Saurischia</taxon>
        <taxon>Theropoda</taxon>
        <taxon>Coelurosauria</taxon>
        <taxon>Aves</taxon>
        <taxon>Neognathae</taxon>
        <taxon>Neoaves</taxon>
        <taxon>Otidimorphae</taxon>
        <taxon>Cuculiformes</taxon>
        <taxon>Centropidae</taxon>
        <taxon>Centropus</taxon>
    </lineage>
</organism>
<dbReference type="PROSITE" id="PS00845">
    <property type="entry name" value="CAP_GLY_1"/>
    <property type="match status" value="1"/>
</dbReference>
<dbReference type="Pfam" id="PF01302">
    <property type="entry name" value="CAP_GLY"/>
    <property type="match status" value="2"/>
</dbReference>
<dbReference type="SMART" id="SM00248">
    <property type="entry name" value="ANK"/>
    <property type="match status" value="3"/>
</dbReference>
<accession>A0A852M0Z7</accession>
<dbReference type="InterPro" id="IPR000938">
    <property type="entry name" value="CAP-Gly_domain"/>
</dbReference>
<dbReference type="GO" id="GO:0005634">
    <property type="term" value="C:nucleus"/>
    <property type="evidence" value="ECO:0007669"/>
    <property type="project" value="TreeGrafter"/>
</dbReference>
<dbReference type="PANTHER" id="PTHR18916:SF32">
    <property type="entry name" value="CAP-GLY DOMAIN-CONTAINING LINKER PROTEIN 4"/>
    <property type="match status" value="1"/>
</dbReference>
<dbReference type="PROSITE" id="PS50088">
    <property type="entry name" value="ANK_REPEAT"/>
    <property type="match status" value="1"/>
</dbReference>
<dbReference type="AlphaFoldDB" id="A0A852M0Z7"/>
<evidence type="ECO:0000256" key="2">
    <source>
        <dbReference type="ARBA" id="ARBA00023043"/>
    </source>
</evidence>
<name>A0A852M0Z7_9AVES</name>
<dbReference type="GO" id="GO:0005938">
    <property type="term" value="C:cell cortex"/>
    <property type="evidence" value="ECO:0007669"/>
    <property type="project" value="TreeGrafter"/>
</dbReference>
<feature type="domain" description="CAP-Gly" evidence="5">
    <location>
        <begin position="303"/>
        <end position="345"/>
    </location>
</feature>
<feature type="compositionally biased region" description="Polar residues" evidence="4">
    <location>
        <begin position="427"/>
        <end position="442"/>
    </location>
</feature>
<dbReference type="Pfam" id="PF12796">
    <property type="entry name" value="Ank_2"/>
    <property type="match status" value="1"/>
</dbReference>
<dbReference type="SUPFAM" id="SSF74924">
    <property type="entry name" value="Cap-Gly domain"/>
    <property type="match status" value="2"/>
</dbReference>
<comment type="caution">
    <text evidence="6">The sequence shown here is derived from an EMBL/GenBank/DDBJ whole genome shotgun (WGS) entry which is preliminary data.</text>
</comment>
<dbReference type="GO" id="GO:0051010">
    <property type="term" value="F:microtubule plus-end binding"/>
    <property type="evidence" value="ECO:0007669"/>
    <property type="project" value="TreeGrafter"/>
</dbReference>
<dbReference type="FunFam" id="1.25.40.20:FF:000044">
    <property type="entry name" value="CAP-Gly domain containing linker protein 3"/>
    <property type="match status" value="1"/>
</dbReference>
<evidence type="ECO:0000313" key="6">
    <source>
        <dbReference type="EMBL" id="NXX94422.1"/>
    </source>
</evidence>
<dbReference type="InterPro" id="IPR002110">
    <property type="entry name" value="Ankyrin_rpt"/>
</dbReference>
<gene>
    <name evidence="6" type="primary">Clip4</name>
    <name evidence="6" type="ORF">CENBEN_R14160</name>
</gene>
<dbReference type="SUPFAM" id="SSF48403">
    <property type="entry name" value="Ankyrin repeat"/>
    <property type="match status" value="1"/>
</dbReference>
<reference evidence="6 7" key="1">
    <citation type="submission" date="2020-02" db="EMBL/GenBank/DDBJ databases">
        <title>Bird 10,000 Genomes (B10K) Project - Family phase.</title>
        <authorList>
            <person name="Zhang G."/>
        </authorList>
    </citation>
    <scope>NUCLEOTIDE SEQUENCE [LARGE SCALE GENOMIC DNA]</scope>
    <source>
        <strain evidence="6">B10K-DU-017-21</strain>
    </source>
</reference>
<dbReference type="EMBL" id="WBNK01000609">
    <property type="protein sequence ID" value="NXX94422.1"/>
    <property type="molecule type" value="Genomic_DNA"/>
</dbReference>
<evidence type="ECO:0000256" key="1">
    <source>
        <dbReference type="ARBA" id="ARBA00022737"/>
    </source>
</evidence>